<evidence type="ECO:0000313" key="3">
    <source>
        <dbReference type="EMBL" id="CAB4194143.1"/>
    </source>
</evidence>
<organism evidence="2">
    <name type="scientific">uncultured Caudovirales phage</name>
    <dbReference type="NCBI Taxonomy" id="2100421"/>
    <lineage>
        <taxon>Viruses</taxon>
        <taxon>Duplodnaviria</taxon>
        <taxon>Heunggongvirae</taxon>
        <taxon>Uroviricota</taxon>
        <taxon>Caudoviricetes</taxon>
        <taxon>Peduoviridae</taxon>
        <taxon>Maltschvirus</taxon>
        <taxon>Maltschvirus maltsch</taxon>
    </lineage>
</organism>
<proteinExistence type="predicted"/>
<gene>
    <name evidence="2" type="ORF">UFOVP1042_25</name>
    <name evidence="3" type="ORF">UFOVP1262_20</name>
    <name evidence="1" type="ORF">UFOVP863_26</name>
</gene>
<evidence type="ECO:0000313" key="2">
    <source>
        <dbReference type="EMBL" id="CAB4180409.1"/>
    </source>
</evidence>
<protein>
    <submittedName>
        <fullName evidence="2">Uncharacterized protein</fullName>
    </submittedName>
</protein>
<name>A0A6J5Q811_9CAUD</name>
<dbReference type="EMBL" id="LR796801">
    <property type="protein sequence ID" value="CAB4167574.1"/>
    <property type="molecule type" value="Genomic_DNA"/>
</dbReference>
<dbReference type="EMBL" id="LR796999">
    <property type="protein sequence ID" value="CAB4180409.1"/>
    <property type="molecule type" value="Genomic_DNA"/>
</dbReference>
<sequence>MPTDLVITMAHIYCDGAGSDFAKKIATRYEIPFDEVTSIDADQQTNCITIKTIKRLVDDELAFIEMVITTDFVWLTIP</sequence>
<accession>A0A6J5Q811</accession>
<reference evidence="2" key="1">
    <citation type="submission" date="2020-05" db="EMBL/GenBank/DDBJ databases">
        <authorList>
            <person name="Chiriac C."/>
            <person name="Salcher M."/>
            <person name="Ghai R."/>
            <person name="Kavagutti S V."/>
        </authorList>
    </citation>
    <scope>NUCLEOTIDE SEQUENCE</scope>
</reference>
<dbReference type="EMBL" id="LR797201">
    <property type="protein sequence ID" value="CAB4194143.1"/>
    <property type="molecule type" value="Genomic_DNA"/>
</dbReference>
<evidence type="ECO:0000313" key="1">
    <source>
        <dbReference type="EMBL" id="CAB4167574.1"/>
    </source>
</evidence>